<comment type="caution">
    <text evidence="3">The sequence shown here is derived from an EMBL/GenBank/DDBJ whole genome shotgun (WGS) entry which is preliminary data.</text>
</comment>
<accession>A0A1E5LFF5</accession>
<dbReference type="Pfam" id="PF01471">
    <property type="entry name" value="PG_binding_1"/>
    <property type="match status" value="1"/>
</dbReference>
<protein>
    <submittedName>
        <fullName evidence="3">Spore cortex-lytic enzyme</fullName>
    </submittedName>
</protein>
<dbReference type="InterPro" id="IPR002477">
    <property type="entry name" value="Peptidoglycan-bd-like"/>
</dbReference>
<sequence>MKFKKLLTSITVATLLAGGSFTIYPIETNAQAMPTKPVLQEGNTDGFVWDLQHRLNQLNIYQGPINGVFGPNTEESVYMFQKQYGLTIDGVVGPNTWDALYRQTFTASEIDALAKVVYGEARGESMEGQVAVAAVVLNRTKSSEFPDTVNDVIFEPRQFTAVADGQYYLTPNEEAYKAVYYAIQGWDPTEEAIYYFNPDTAESDWLYSREKIKRIGEHVFLK</sequence>
<dbReference type="InterPro" id="IPR042047">
    <property type="entry name" value="SleB_dom1"/>
</dbReference>
<dbReference type="InterPro" id="IPR011105">
    <property type="entry name" value="Cell_wall_hydrolase_SleB"/>
</dbReference>
<dbReference type="AlphaFoldDB" id="A0A1E5LFF5"/>
<proteinExistence type="predicted"/>
<dbReference type="Gene3D" id="6.20.240.60">
    <property type="match status" value="1"/>
</dbReference>
<feature type="domain" description="Peptidoglycan binding-like" evidence="1">
    <location>
        <begin position="49"/>
        <end position="100"/>
    </location>
</feature>
<evidence type="ECO:0000313" key="3">
    <source>
        <dbReference type="EMBL" id="OEH92802.1"/>
    </source>
</evidence>
<evidence type="ECO:0000313" key="4">
    <source>
        <dbReference type="Proteomes" id="UP000095209"/>
    </source>
</evidence>
<dbReference type="Pfam" id="PF07486">
    <property type="entry name" value="Hydrolase_2"/>
    <property type="match status" value="1"/>
</dbReference>
<dbReference type="RefSeq" id="WP_069717244.1">
    <property type="nucleotide sequence ID" value="NZ_MJEH01000022.1"/>
</dbReference>
<reference evidence="3 4" key="1">
    <citation type="submission" date="2016-08" db="EMBL/GenBank/DDBJ databases">
        <title>Genome of Bacillus solimangrovi GH2-4.</title>
        <authorList>
            <person name="Lim S."/>
            <person name="Kim B.-C."/>
        </authorList>
    </citation>
    <scope>NUCLEOTIDE SEQUENCE [LARGE SCALE GENOMIC DNA]</scope>
    <source>
        <strain evidence="3 4">GH2-4</strain>
    </source>
</reference>
<dbReference type="Gene3D" id="1.10.10.2520">
    <property type="entry name" value="Cell wall hydrolase SleB, domain 1"/>
    <property type="match status" value="1"/>
</dbReference>
<dbReference type="STRING" id="1305675.BFG57_02070"/>
<dbReference type="Proteomes" id="UP000095209">
    <property type="component" value="Unassembled WGS sequence"/>
</dbReference>
<organism evidence="3 4">
    <name type="scientific">Bacillus solimangrovi</name>
    <dbReference type="NCBI Taxonomy" id="1305675"/>
    <lineage>
        <taxon>Bacteria</taxon>
        <taxon>Bacillati</taxon>
        <taxon>Bacillota</taxon>
        <taxon>Bacilli</taxon>
        <taxon>Bacillales</taxon>
        <taxon>Bacillaceae</taxon>
        <taxon>Bacillus</taxon>
    </lineage>
</organism>
<keyword evidence="4" id="KW-1185">Reference proteome</keyword>
<evidence type="ECO:0000259" key="2">
    <source>
        <dbReference type="Pfam" id="PF07486"/>
    </source>
</evidence>
<name>A0A1E5LFF5_9BACI</name>
<feature type="domain" description="Cell wall hydrolase SleB" evidence="2">
    <location>
        <begin position="123"/>
        <end position="220"/>
    </location>
</feature>
<dbReference type="EMBL" id="MJEH01000022">
    <property type="protein sequence ID" value="OEH92802.1"/>
    <property type="molecule type" value="Genomic_DNA"/>
</dbReference>
<evidence type="ECO:0000259" key="1">
    <source>
        <dbReference type="Pfam" id="PF01471"/>
    </source>
</evidence>
<dbReference type="InterPro" id="IPR036366">
    <property type="entry name" value="PGBDSf"/>
</dbReference>
<dbReference type="GO" id="GO:0016787">
    <property type="term" value="F:hydrolase activity"/>
    <property type="evidence" value="ECO:0007669"/>
    <property type="project" value="InterPro"/>
</dbReference>
<dbReference type="InterPro" id="IPR036365">
    <property type="entry name" value="PGBD-like_sf"/>
</dbReference>
<dbReference type="SUPFAM" id="SSF47090">
    <property type="entry name" value="PGBD-like"/>
    <property type="match status" value="1"/>
</dbReference>
<dbReference type="Gene3D" id="1.10.101.10">
    <property type="entry name" value="PGBD-like superfamily/PGBD"/>
    <property type="match status" value="1"/>
</dbReference>
<gene>
    <name evidence="3" type="ORF">BFG57_02070</name>
</gene>